<comment type="caution">
    <text evidence="7">The sequence shown here is derived from an EMBL/GenBank/DDBJ whole genome shotgun (WGS) entry which is preliminary data.</text>
</comment>
<dbReference type="InterPro" id="IPR004089">
    <property type="entry name" value="MCPsignal_dom"/>
</dbReference>
<evidence type="ECO:0000256" key="2">
    <source>
        <dbReference type="ARBA" id="ARBA00029447"/>
    </source>
</evidence>
<feature type="transmembrane region" description="Helical" evidence="5">
    <location>
        <begin position="212"/>
        <end position="233"/>
    </location>
</feature>
<dbReference type="PANTHER" id="PTHR43531:SF11">
    <property type="entry name" value="METHYL-ACCEPTING CHEMOTAXIS PROTEIN 3"/>
    <property type="match status" value="1"/>
</dbReference>
<dbReference type="GO" id="GO:0007165">
    <property type="term" value="P:signal transduction"/>
    <property type="evidence" value="ECO:0007669"/>
    <property type="project" value="UniProtKB-KW"/>
</dbReference>
<keyword evidence="8" id="KW-1185">Reference proteome</keyword>
<gene>
    <name evidence="7" type="ORF">G3569_05120</name>
</gene>
<dbReference type="AlphaFoldDB" id="A0A6M1T171"/>
<protein>
    <recommendedName>
        <fullName evidence="6">Methyl-accepting transducer domain-containing protein</fullName>
    </recommendedName>
</protein>
<dbReference type="GO" id="GO:0004888">
    <property type="term" value="F:transmembrane signaling receptor activity"/>
    <property type="evidence" value="ECO:0007669"/>
    <property type="project" value="InterPro"/>
</dbReference>
<keyword evidence="5" id="KW-0812">Transmembrane</keyword>
<feature type="region of interest" description="Disordered" evidence="4">
    <location>
        <begin position="257"/>
        <end position="312"/>
    </location>
</feature>
<organism evidence="7 8">
    <name type="scientific">Fodinibius halophilus</name>
    <dbReference type="NCBI Taxonomy" id="1736908"/>
    <lineage>
        <taxon>Bacteria</taxon>
        <taxon>Pseudomonadati</taxon>
        <taxon>Balneolota</taxon>
        <taxon>Balneolia</taxon>
        <taxon>Balneolales</taxon>
        <taxon>Balneolaceae</taxon>
        <taxon>Fodinibius</taxon>
    </lineage>
</organism>
<feature type="compositionally biased region" description="Low complexity" evidence="4">
    <location>
        <begin position="257"/>
        <end position="283"/>
    </location>
</feature>
<evidence type="ECO:0000313" key="8">
    <source>
        <dbReference type="Proteomes" id="UP000479132"/>
    </source>
</evidence>
<dbReference type="SMART" id="SM00283">
    <property type="entry name" value="MA"/>
    <property type="match status" value="1"/>
</dbReference>
<dbReference type="SUPFAM" id="SSF58104">
    <property type="entry name" value="Methyl-accepting chemotaxis protein (MCP) signaling domain"/>
    <property type="match status" value="1"/>
</dbReference>
<evidence type="ECO:0000256" key="4">
    <source>
        <dbReference type="SAM" id="MobiDB-lite"/>
    </source>
</evidence>
<keyword evidence="3" id="KW-0807">Transducer</keyword>
<dbReference type="PROSITE" id="PS50111">
    <property type="entry name" value="CHEMOTAXIS_TRANSDUC_2"/>
    <property type="match status" value="1"/>
</dbReference>
<feature type="domain" description="Methyl-accepting transducer" evidence="6">
    <location>
        <begin position="252"/>
        <end position="410"/>
    </location>
</feature>
<keyword evidence="1" id="KW-0145">Chemotaxis</keyword>
<keyword evidence="5" id="KW-1133">Transmembrane helix</keyword>
<evidence type="ECO:0000259" key="6">
    <source>
        <dbReference type="PROSITE" id="PS50111"/>
    </source>
</evidence>
<proteinExistence type="inferred from homology"/>
<feature type="region of interest" description="Disordered" evidence="4">
    <location>
        <begin position="389"/>
        <end position="410"/>
    </location>
</feature>
<accession>A0A6M1T171</accession>
<name>A0A6M1T171_9BACT</name>
<evidence type="ECO:0000256" key="1">
    <source>
        <dbReference type="ARBA" id="ARBA00022500"/>
    </source>
</evidence>
<dbReference type="InterPro" id="IPR004090">
    <property type="entry name" value="Chemotax_Me-accpt_rcpt"/>
</dbReference>
<dbReference type="GO" id="GO:0016020">
    <property type="term" value="C:membrane"/>
    <property type="evidence" value="ECO:0007669"/>
    <property type="project" value="InterPro"/>
</dbReference>
<dbReference type="PRINTS" id="PR00260">
    <property type="entry name" value="CHEMTRNSDUCR"/>
</dbReference>
<dbReference type="InterPro" id="IPR051310">
    <property type="entry name" value="MCP_chemotaxis"/>
</dbReference>
<dbReference type="EMBL" id="JAALLS010000004">
    <property type="protein sequence ID" value="NGP87727.1"/>
    <property type="molecule type" value="Genomic_DNA"/>
</dbReference>
<evidence type="ECO:0000313" key="7">
    <source>
        <dbReference type="EMBL" id="NGP87727.1"/>
    </source>
</evidence>
<evidence type="ECO:0000256" key="3">
    <source>
        <dbReference type="PROSITE-ProRule" id="PRU00284"/>
    </source>
</evidence>
<dbReference type="GO" id="GO:0006935">
    <property type="term" value="P:chemotaxis"/>
    <property type="evidence" value="ECO:0007669"/>
    <property type="project" value="UniProtKB-KW"/>
</dbReference>
<dbReference type="Pfam" id="PF00015">
    <property type="entry name" value="MCPsignal"/>
    <property type="match status" value="1"/>
</dbReference>
<feature type="compositionally biased region" description="Basic and acidic residues" evidence="4">
    <location>
        <begin position="301"/>
        <end position="312"/>
    </location>
</feature>
<dbReference type="Gene3D" id="1.10.287.950">
    <property type="entry name" value="Methyl-accepting chemotaxis protein"/>
    <property type="match status" value="1"/>
</dbReference>
<reference evidence="7 8" key="1">
    <citation type="submission" date="2020-02" db="EMBL/GenBank/DDBJ databases">
        <title>Aliifodinibius halophilus 2W32, complete genome.</title>
        <authorList>
            <person name="Li Y."/>
            <person name="Wu S."/>
        </authorList>
    </citation>
    <scope>NUCLEOTIDE SEQUENCE [LARGE SCALE GENOMIC DNA]</scope>
    <source>
        <strain evidence="7 8">2W32</strain>
    </source>
</reference>
<keyword evidence="5" id="KW-0472">Membrane</keyword>
<feature type="compositionally biased region" description="Polar residues" evidence="4">
    <location>
        <begin position="284"/>
        <end position="300"/>
    </location>
</feature>
<comment type="similarity">
    <text evidence="2">Belongs to the methyl-accepting chemotaxis (MCP) protein family.</text>
</comment>
<feature type="non-terminal residue" evidence="7">
    <location>
        <position position="410"/>
    </location>
</feature>
<dbReference type="PANTHER" id="PTHR43531">
    <property type="entry name" value="PROTEIN ICFG"/>
    <property type="match status" value="1"/>
</dbReference>
<sequence>MMKYFGKIDSVITESENLAEQQNLPNLSNRISTLKSAAQAYKDAIIGFHKTTERTIANRKKTKDTFKQAYQSWQEAINTLEGEQATTAAILQSKFTDSRKEFWTAVNSDDIDELKNVIPRLKETKQSLETLYGNSAVSEAGKSSLEDVISNISTNIEATNSYISSRKALIDRGKEAFDGNQGIYWEAVDMNAVARKNANEQGNITNATVSSFIWILGIGVAIAVLGTLALSSWTSRSTTAALKQIIDRLKNGAEQVNSSSAQLSSSSQELAESANEQAASLQETTSSLEEMSAQINQTDKNSSEAETAMKRAKPLVKEGVEAMDRMSGAMEEIKESALETSKIIKTIDDIAFQTNLLALNAAVEAARAGEAGKGFAVVAEEVRNLAQRSAEAAKDTSELIQKSQDSTERG</sequence>
<evidence type="ECO:0000256" key="5">
    <source>
        <dbReference type="SAM" id="Phobius"/>
    </source>
</evidence>
<dbReference type="Proteomes" id="UP000479132">
    <property type="component" value="Unassembled WGS sequence"/>
</dbReference>